<feature type="region of interest" description="Disordered" evidence="1">
    <location>
        <begin position="455"/>
        <end position="504"/>
    </location>
</feature>
<gene>
    <name evidence="2" type="ORF">SAMN05421507_12471</name>
</gene>
<accession>A0A1H0WW57</accession>
<sequence>MGRRAAAHGDQQTQTQASGQSSFGVQTITSTDQDLDLYPVEQPPAAAAPAAPQPEPVPQRTPFAANFVGATLVVSAQEGPSQGATGLARALPADRGRTVVVVDFPGGDQSTFWPHVVSALSGRGPIRLAVSHAGTMRPTAPAQWLAEQLQTEVVAPDGVLTTVPGAAFVVGTQGYGSWVRFQPNASPMPFGRRFPVPQWEAMDPNSPWPTGEIGISEPIPSGLWLRAQQPPFDPTAQDSRPIVALPCRDNVLTVVVGGPGQSAIPVDEVCRLMTALPQAARSRVRLVPYGIDAGLGSLVADQLGEPIAMFTGLPVGNLRGGGPAVIAVDPRGQQTWRPFVTEVLCVPNESVPVVSGYRTPVPGLSEVSPGVFALGDGVVLEVVPSGLWVREQDEPYNAAEVRSQPVDPEWARLTVGTPGRTTPGAVAVHGAALVERLEPEVRKLLRLVFCDSKVSPPPPPAPSAGPAQIASSTGTAAHALSTRDSSDNGTGFFTAVTPVEPEPDRPAYASMDAGPAIATVTSHALDDPDEAAFPSDDPDYAPVRFRVDGPLPLQPLALWESFAEISADRETVDPDHSSSDAERDTVRRALGERYGVHAATVCRLLAQRPDAEEDPAAFEAMVTDLTALLACVSQDEEMVVDTLRMGRLGRLRPYVACIVSGLNRLPVHNGVVTVWGMSGQTGPRRYRHGEVVVEHGLLDAIANPASRIEGATEYLLWSVTGRRVEVSDRVAVATEERVVFAPGTPFRVLAVAEAEGDHPQQVLLQEVAGAAAEQEIAGMRPSVLSQLERAAANLRVLPVSHQVTVEA</sequence>
<keyword evidence="3" id="KW-1185">Reference proteome</keyword>
<dbReference type="Gene3D" id="3.90.176.10">
    <property type="entry name" value="Toxin ADP-ribosyltransferase, Chain A, domain 1"/>
    <property type="match status" value="1"/>
</dbReference>
<dbReference type="AlphaFoldDB" id="A0A1H0WW57"/>
<protein>
    <submittedName>
        <fullName evidence="2">Uncharacterized protein</fullName>
    </submittedName>
</protein>
<evidence type="ECO:0000256" key="1">
    <source>
        <dbReference type="SAM" id="MobiDB-lite"/>
    </source>
</evidence>
<dbReference type="STRING" id="641025.SAMN05421507_12471"/>
<name>A0A1H0WW57_9PSEU</name>
<feature type="region of interest" description="Disordered" evidence="1">
    <location>
        <begin position="1"/>
        <end position="61"/>
    </location>
</feature>
<dbReference type="EMBL" id="FNIX01000024">
    <property type="protein sequence ID" value="SDP94941.1"/>
    <property type="molecule type" value="Genomic_DNA"/>
</dbReference>
<feature type="compositionally biased region" description="Polar residues" evidence="1">
    <location>
        <begin position="23"/>
        <end position="32"/>
    </location>
</feature>
<feature type="compositionally biased region" description="Low complexity" evidence="1">
    <location>
        <begin position="39"/>
        <end position="50"/>
    </location>
</feature>
<organism evidence="2 3">
    <name type="scientific">Lentzea jiangxiensis</name>
    <dbReference type="NCBI Taxonomy" id="641025"/>
    <lineage>
        <taxon>Bacteria</taxon>
        <taxon>Bacillati</taxon>
        <taxon>Actinomycetota</taxon>
        <taxon>Actinomycetes</taxon>
        <taxon>Pseudonocardiales</taxon>
        <taxon>Pseudonocardiaceae</taxon>
        <taxon>Lentzea</taxon>
    </lineage>
</organism>
<evidence type="ECO:0000313" key="3">
    <source>
        <dbReference type="Proteomes" id="UP000199691"/>
    </source>
</evidence>
<proteinExistence type="predicted"/>
<dbReference type="RefSeq" id="WP_176960133.1">
    <property type="nucleotide sequence ID" value="NZ_FNIX01000024.1"/>
</dbReference>
<dbReference type="Proteomes" id="UP000199691">
    <property type="component" value="Unassembled WGS sequence"/>
</dbReference>
<reference evidence="3" key="1">
    <citation type="submission" date="2016-10" db="EMBL/GenBank/DDBJ databases">
        <authorList>
            <person name="Varghese N."/>
            <person name="Submissions S."/>
        </authorList>
    </citation>
    <scope>NUCLEOTIDE SEQUENCE [LARGE SCALE GENOMIC DNA]</scope>
    <source>
        <strain evidence="3">CGMCC 4.6609</strain>
    </source>
</reference>
<evidence type="ECO:0000313" key="2">
    <source>
        <dbReference type="EMBL" id="SDP94941.1"/>
    </source>
</evidence>
<feature type="compositionally biased region" description="Low complexity" evidence="1">
    <location>
        <begin position="11"/>
        <end position="22"/>
    </location>
</feature>